<keyword evidence="2" id="KW-1133">Transmembrane helix</keyword>
<proteinExistence type="predicted"/>
<dbReference type="Gene3D" id="2.130.10.10">
    <property type="entry name" value="YVTN repeat-like/Quinoprotein amine dehydrogenase"/>
    <property type="match status" value="3"/>
</dbReference>
<dbReference type="PANTHER" id="PTHR43547">
    <property type="entry name" value="TWO-COMPONENT HISTIDINE KINASE"/>
    <property type="match status" value="1"/>
</dbReference>
<feature type="transmembrane region" description="Helical" evidence="2">
    <location>
        <begin position="758"/>
        <end position="781"/>
    </location>
</feature>
<dbReference type="InterPro" id="IPR013783">
    <property type="entry name" value="Ig-like_fold"/>
</dbReference>
<keyword evidence="2" id="KW-0812">Transmembrane</keyword>
<dbReference type="InterPro" id="IPR011110">
    <property type="entry name" value="Reg_prop"/>
</dbReference>
<dbReference type="PANTHER" id="PTHR43547:SF2">
    <property type="entry name" value="HYBRID SIGNAL TRANSDUCTION HISTIDINE KINASE C"/>
    <property type="match status" value="1"/>
</dbReference>
<dbReference type="Gene3D" id="2.60.40.10">
    <property type="entry name" value="Immunoglobulins"/>
    <property type="match status" value="1"/>
</dbReference>
<dbReference type="SUPFAM" id="SSF50998">
    <property type="entry name" value="Quinoprotein alcohol dehydrogenase-like"/>
    <property type="match status" value="1"/>
</dbReference>
<dbReference type="InterPro" id="IPR015943">
    <property type="entry name" value="WD40/YVTN_repeat-like_dom_sf"/>
</dbReference>
<keyword evidence="1" id="KW-0597">Phosphoprotein</keyword>
<evidence type="ECO:0000256" key="1">
    <source>
        <dbReference type="ARBA" id="ARBA00022553"/>
    </source>
</evidence>
<organism evidence="3 4">
    <name type="scientific">Flectobacillus longus</name>
    <dbReference type="NCBI Taxonomy" id="2984207"/>
    <lineage>
        <taxon>Bacteria</taxon>
        <taxon>Pseudomonadati</taxon>
        <taxon>Bacteroidota</taxon>
        <taxon>Cytophagia</taxon>
        <taxon>Cytophagales</taxon>
        <taxon>Flectobacillaceae</taxon>
        <taxon>Flectobacillus</taxon>
    </lineage>
</organism>
<dbReference type="Gene3D" id="3.30.565.10">
    <property type="entry name" value="Histidine kinase-like ATPase, C-terminal domain"/>
    <property type="match status" value="1"/>
</dbReference>
<name>A0ABT6YTV0_9BACT</name>
<sequence length="1013" mass="117295">MYNKRLRLIKYRFITILFCVLIAHLQSRGQYYLSSKQYGFSSGLGHRHVNASFIDSKGKKVILTANSMAFFEGNSFTTISYPEAFSSKGFNTICEDNTGNYWVSEAFEWFYSFNIRQTYIYSHQHFIPSKNKLPNSIQIESILSDENRLLLIGTKTGEIYSYSAHDNKISLRKKVGKLPIKLLYAKQNKIVFCEEKGILEDDNIQLINYAGKVLFQEKLLNKFGVSVVSVAEELYAVFDSHTHTEVTKLGTNVNFSLPKNHSYTYLTGLVYEPKFKTLIFYSNDKISFLNPNLKTLYTHDFPFSIHHIVPDSHGNLFMSTDKGFVILRIQKGVINTLLYNPNPEDNQDNYSCREIYKLDKNTLIVNTNQCRQVIDLRTGKSEKLPTLNANLQSDFILSILYDKQGTLWFGEQQLVTTDLATKVNRSYFANYGTRIWSMTEYKQGLLLGFEKKGIGYFDKSRGGVSYFEGKQPQELASATVYDFFTLKDKIFIASSSGLYVLDSNGEIRNIPYSVGQKKATYDINLFDKKQANTLSLSTEEGIVLWDISTSRVRQFIQDRYFAKIKFLSCYETQNGYWASSEQGIWHFDKNGNLLKIYTELDGLTNNECNTLAHFQDSEGTLYFGGLNGVNVIKPEAFANQPKEGTIVIRNIRVFNKQELINTIPALERNRLALSTGENAIEFEAEFEDYMYDCEKQFYYTIGQEEKNWAPFVAKNFRIDNLPFGESLIHIKVVACNNFANSNTITLKVFRAYPLYYRWYFWIMVMAMLGLLIWAGFQLYAYNYRMRNLKLKALVDRQTVSLHENLKFRDELLKLLVHDVRHPIISFNNLTDKLNLLIQKKEYERLSLLGTESKSRSENLLWLIDNLILWIQSTNKNETILYQNHDLIGLIHKIIRSYQNDISVRNLTFVVEPEAFIAKIDEKLFVITMRNIIFNAIEYAKRDTTVQIKISRNTQLVEVTCYNLVEPDTQPRAESRGLKIGLSVLKTILEKQSIELFNDKVDDIYLTRLIIPEK</sequence>
<comment type="caution">
    <text evidence="3">The sequence shown here is derived from an EMBL/GenBank/DDBJ whole genome shotgun (WGS) entry which is preliminary data.</text>
</comment>
<accession>A0ABT6YTV0</accession>
<gene>
    <name evidence="3" type="ORF">QM480_21970</name>
</gene>
<evidence type="ECO:0000256" key="2">
    <source>
        <dbReference type="SAM" id="Phobius"/>
    </source>
</evidence>
<dbReference type="SUPFAM" id="SSF63829">
    <property type="entry name" value="Calcium-dependent phosphotriesterase"/>
    <property type="match status" value="1"/>
</dbReference>
<dbReference type="EMBL" id="JASHID010000022">
    <property type="protein sequence ID" value="MDI9867023.1"/>
    <property type="molecule type" value="Genomic_DNA"/>
</dbReference>
<dbReference type="SUPFAM" id="SSF55874">
    <property type="entry name" value="ATPase domain of HSP90 chaperone/DNA topoisomerase II/histidine kinase"/>
    <property type="match status" value="1"/>
</dbReference>
<keyword evidence="2" id="KW-0472">Membrane</keyword>
<protein>
    <submittedName>
        <fullName evidence="3">Two-component regulator propeller domain-containing protein</fullName>
    </submittedName>
</protein>
<evidence type="ECO:0000313" key="4">
    <source>
        <dbReference type="Proteomes" id="UP001236569"/>
    </source>
</evidence>
<dbReference type="InterPro" id="IPR036890">
    <property type="entry name" value="HATPase_C_sf"/>
</dbReference>
<dbReference type="Pfam" id="PF07494">
    <property type="entry name" value="Reg_prop"/>
    <property type="match status" value="1"/>
</dbReference>
<dbReference type="RefSeq" id="WP_283371735.1">
    <property type="nucleotide sequence ID" value="NZ_JASHID010000022.1"/>
</dbReference>
<evidence type="ECO:0000313" key="3">
    <source>
        <dbReference type="EMBL" id="MDI9867023.1"/>
    </source>
</evidence>
<keyword evidence="4" id="KW-1185">Reference proteome</keyword>
<reference evidence="3 4" key="1">
    <citation type="submission" date="2023-05" db="EMBL/GenBank/DDBJ databases">
        <title>Novel species of genus Flectobacillus isolated from stream in China.</title>
        <authorList>
            <person name="Lu H."/>
        </authorList>
    </citation>
    <scope>NUCLEOTIDE SEQUENCE [LARGE SCALE GENOMIC DNA]</scope>
    <source>
        <strain evidence="3 4">DC10W</strain>
    </source>
</reference>
<dbReference type="InterPro" id="IPR011047">
    <property type="entry name" value="Quinoprotein_ADH-like_sf"/>
</dbReference>
<dbReference type="Proteomes" id="UP001236569">
    <property type="component" value="Unassembled WGS sequence"/>
</dbReference>